<dbReference type="AlphaFoldDB" id="A0A2P8Q4U5"/>
<keyword evidence="3" id="KW-0378">Hydrolase</keyword>
<keyword evidence="7" id="KW-1185">Reference proteome</keyword>
<name>A0A2P8Q4U5_9ACTN</name>
<dbReference type="GO" id="GO:0046872">
    <property type="term" value="F:metal ion binding"/>
    <property type="evidence" value="ECO:0007669"/>
    <property type="project" value="UniProtKB-KW"/>
</dbReference>
<evidence type="ECO:0000256" key="3">
    <source>
        <dbReference type="ARBA" id="ARBA00022801"/>
    </source>
</evidence>
<evidence type="ECO:0000256" key="2">
    <source>
        <dbReference type="ARBA" id="ARBA00022723"/>
    </source>
</evidence>
<proteinExistence type="predicted"/>
<sequence>MELLKGITARHAAEVLRDLARKAESLAATPESGTPSSLREWYLTWATDAEESLAEITDDESIGERVLSNRHWRIVDAPSSQLHTASLIEAEVKSQTRWMGRSAQQLEDQIKQLEEPDGDIFLLDSNIFLQFRLFTEVDWAETLSCNPVRLVVPLTVLTELDDKKNSSKSSLSKRAHKVLSELNAILGASAGRPSKVSDGVTIEVIDRERVSSARNADDEILAEAQYLTQILDQRNIAIVSDDTSLRLRASARRLRALTIPDSLKIVDTSSGDHAKPATKLVLRSTSGLNFVDPPERSISEFDATAALKRAADSVEPLQVPYGPAANFAFNYSRQDAAEYNSARDIWLNKMKKWAAQCAFLRNISRNAAQLLLAISNSEEIPINKIQVVLTLEDSDAPLRFARDRDFDLPKAPAPPKDPKPSIPSMLVHARKGTSALPDVRDFWGWEVSDDRMSATIEVAKIWQGQSLPLDDGIFVYDASEEVVGGFNIAWKILSSEPAATITGKISVRPRR</sequence>
<dbReference type="Pfam" id="PF13638">
    <property type="entry name" value="PIN_4"/>
    <property type="match status" value="1"/>
</dbReference>
<evidence type="ECO:0000313" key="7">
    <source>
        <dbReference type="Proteomes" id="UP000240429"/>
    </source>
</evidence>
<evidence type="ECO:0000256" key="4">
    <source>
        <dbReference type="ARBA" id="ARBA00022842"/>
    </source>
</evidence>
<dbReference type="InterPro" id="IPR002716">
    <property type="entry name" value="PIN_dom"/>
</dbReference>
<gene>
    <name evidence="6" type="ORF">C6Y14_21045</name>
</gene>
<dbReference type="SMART" id="SM00670">
    <property type="entry name" value="PINc"/>
    <property type="match status" value="1"/>
</dbReference>
<organism evidence="6 7">
    <name type="scientific">Streptomyces dioscori</name>
    <dbReference type="NCBI Taxonomy" id="2109333"/>
    <lineage>
        <taxon>Bacteria</taxon>
        <taxon>Bacillati</taxon>
        <taxon>Actinomycetota</taxon>
        <taxon>Actinomycetes</taxon>
        <taxon>Kitasatosporales</taxon>
        <taxon>Streptomycetaceae</taxon>
        <taxon>Streptomyces</taxon>
        <taxon>Streptomyces aurantiacus group</taxon>
    </lineage>
</organism>
<dbReference type="Proteomes" id="UP000240429">
    <property type="component" value="Unassembled WGS sequence"/>
</dbReference>
<evidence type="ECO:0000313" key="6">
    <source>
        <dbReference type="EMBL" id="PSM41278.1"/>
    </source>
</evidence>
<evidence type="ECO:0000259" key="5">
    <source>
        <dbReference type="SMART" id="SM00670"/>
    </source>
</evidence>
<dbReference type="Gene3D" id="3.40.50.1010">
    <property type="entry name" value="5'-nuclease"/>
    <property type="match status" value="1"/>
</dbReference>
<reference evidence="6 7" key="1">
    <citation type="submission" date="2018-03" db="EMBL/GenBank/DDBJ databases">
        <title>Streptomyces dioscori sp. nov., a novel endophytic actinobacterium isolated from bulbil of Dioscorea bulbifera L.</title>
        <authorList>
            <person name="Zhikuan W."/>
        </authorList>
    </citation>
    <scope>NUCLEOTIDE SEQUENCE [LARGE SCALE GENOMIC DNA]</scope>
    <source>
        <strain evidence="6 7">A217</strain>
    </source>
</reference>
<keyword evidence="4" id="KW-0460">Magnesium</keyword>
<protein>
    <recommendedName>
        <fullName evidence="5">PIN domain-containing protein</fullName>
    </recommendedName>
</protein>
<dbReference type="GO" id="GO:0004518">
    <property type="term" value="F:nuclease activity"/>
    <property type="evidence" value="ECO:0007669"/>
    <property type="project" value="UniProtKB-KW"/>
</dbReference>
<feature type="domain" description="PIN" evidence="5">
    <location>
        <begin position="119"/>
        <end position="247"/>
    </location>
</feature>
<dbReference type="InterPro" id="IPR029060">
    <property type="entry name" value="PIN-like_dom_sf"/>
</dbReference>
<keyword evidence="2" id="KW-0479">Metal-binding</keyword>
<dbReference type="RefSeq" id="WP_107018319.1">
    <property type="nucleotide sequence ID" value="NZ_KZ679045.1"/>
</dbReference>
<evidence type="ECO:0000256" key="1">
    <source>
        <dbReference type="ARBA" id="ARBA00022722"/>
    </source>
</evidence>
<dbReference type="SUPFAM" id="SSF88723">
    <property type="entry name" value="PIN domain-like"/>
    <property type="match status" value="1"/>
</dbReference>
<dbReference type="EMBL" id="PYBJ01000014">
    <property type="protein sequence ID" value="PSM41278.1"/>
    <property type="molecule type" value="Genomic_DNA"/>
</dbReference>
<comment type="caution">
    <text evidence="6">The sequence shown here is derived from an EMBL/GenBank/DDBJ whole genome shotgun (WGS) entry which is preliminary data.</text>
</comment>
<dbReference type="GO" id="GO:0016787">
    <property type="term" value="F:hydrolase activity"/>
    <property type="evidence" value="ECO:0007669"/>
    <property type="project" value="UniProtKB-KW"/>
</dbReference>
<accession>A0A2P8Q4U5</accession>
<keyword evidence="1" id="KW-0540">Nuclease</keyword>